<dbReference type="InterPro" id="IPR029063">
    <property type="entry name" value="SAM-dependent_MTases_sf"/>
</dbReference>
<dbReference type="CDD" id="cd02440">
    <property type="entry name" value="AdoMet_MTases"/>
    <property type="match status" value="1"/>
</dbReference>
<dbReference type="KEGG" id="cte:CT1759"/>
<keyword evidence="2" id="KW-0489">Methyltransferase</keyword>
<name>Q8KBM7_CHLTE</name>
<dbReference type="eggNOG" id="COG2226">
    <property type="taxonomic scope" value="Bacteria"/>
</dbReference>
<keyword evidence="2" id="KW-0808">Transferase</keyword>
<gene>
    <name evidence="2" type="ordered locus">CT1759</name>
</gene>
<dbReference type="Proteomes" id="UP000001007">
    <property type="component" value="Chromosome"/>
</dbReference>
<dbReference type="EMBL" id="AE006470">
    <property type="protein sequence ID" value="AAM72980.1"/>
    <property type="molecule type" value="Genomic_DNA"/>
</dbReference>
<dbReference type="HOGENOM" id="CLU_088165_0_0_10"/>
<feature type="domain" description="Methyltransferase type 11" evidence="1">
    <location>
        <begin position="106"/>
        <end position="203"/>
    </location>
</feature>
<dbReference type="EnsemblBacteria" id="AAM72980">
    <property type="protein sequence ID" value="AAM72980"/>
    <property type="gene ID" value="CT1759"/>
</dbReference>
<protein>
    <submittedName>
        <fullName evidence="2">Methyltransferase, UbiE/COQ5 family</fullName>
    </submittedName>
</protein>
<organism evidence="2 3">
    <name type="scientific">Chlorobaculum tepidum (strain ATCC 49652 / DSM 12025 / NBRC 103806 / TLS)</name>
    <name type="common">Chlorobium tepidum</name>
    <dbReference type="NCBI Taxonomy" id="194439"/>
    <lineage>
        <taxon>Bacteria</taxon>
        <taxon>Pseudomonadati</taxon>
        <taxon>Chlorobiota</taxon>
        <taxon>Chlorobiia</taxon>
        <taxon>Chlorobiales</taxon>
        <taxon>Chlorobiaceae</taxon>
        <taxon>Chlorobaculum</taxon>
    </lineage>
</organism>
<keyword evidence="3" id="KW-1185">Reference proteome</keyword>
<reference evidence="2 3" key="1">
    <citation type="journal article" date="2002" name="Proc. Natl. Acad. Sci. U.S.A.">
        <title>The complete genome sequence of Chlorobium tepidum TLS, a photosynthetic, anaerobic, green-sulfur bacterium.</title>
        <authorList>
            <person name="Eisen J.A."/>
            <person name="Nelson K.E."/>
            <person name="Paulsen I.T."/>
            <person name="Heidelberg J.F."/>
            <person name="Wu M."/>
            <person name="Dodson R.J."/>
            <person name="Deboy R."/>
            <person name="Gwinn M.L."/>
            <person name="Nelson W.C."/>
            <person name="Haft D.H."/>
            <person name="Hickey E.K."/>
            <person name="Peterson J.D."/>
            <person name="Durkin A.S."/>
            <person name="Kolonay J.L."/>
            <person name="Yang F."/>
            <person name="Holt I."/>
            <person name="Umayam L.A."/>
            <person name="Mason T."/>
            <person name="Brenner M."/>
            <person name="Shea T.P."/>
            <person name="Parksey D."/>
            <person name="Nierman W.C."/>
            <person name="Feldblyum T.V."/>
            <person name="Hansen C.L."/>
            <person name="Craven M.B."/>
            <person name="Radune D."/>
            <person name="Vamathevan J."/>
            <person name="Khouri H."/>
            <person name="White O."/>
            <person name="Gruber T.M."/>
            <person name="Ketchum K.A."/>
            <person name="Venter J.C."/>
            <person name="Tettelin H."/>
            <person name="Bryant D.A."/>
            <person name="Fraser C.M."/>
        </authorList>
    </citation>
    <scope>NUCLEOTIDE SEQUENCE [LARGE SCALE GENOMIC DNA]</scope>
    <source>
        <strain evidence="3">ATCC 49652 / DSM 12025 / NBRC 103806 / TLS</strain>
    </source>
</reference>
<dbReference type="OrthoDB" id="9770553at2"/>
<dbReference type="STRING" id="194439.CT1759"/>
<evidence type="ECO:0000313" key="2">
    <source>
        <dbReference type="EMBL" id="AAM72980.1"/>
    </source>
</evidence>
<dbReference type="PANTHER" id="PTHR43591">
    <property type="entry name" value="METHYLTRANSFERASE"/>
    <property type="match status" value="1"/>
</dbReference>
<dbReference type="InterPro" id="IPR013216">
    <property type="entry name" value="Methyltransf_11"/>
</dbReference>
<dbReference type="AlphaFoldDB" id="Q8KBM7"/>
<dbReference type="GO" id="GO:0008757">
    <property type="term" value="F:S-adenosylmethionine-dependent methyltransferase activity"/>
    <property type="evidence" value="ECO:0007669"/>
    <property type="project" value="InterPro"/>
</dbReference>
<dbReference type="Pfam" id="PF08241">
    <property type="entry name" value="Methyltransf_11"/>
    <property type="match status" value="1"/>
</dbReference>
<dbReference type="GO" id="GO:0032259">
    <property type="term" value="P:methylation"/>
    <property type="evidence" value="ECO:0007669"/>
    <property type="project" value="UniProtKB-KW"/>
</dbReference>
<dbReference type="Gene3D" id="3.40.50.150">
    <property type="entry name" value="Vaccinia Virus protein VP39"/>
    <property type="match status" value="1"/>
</dbReference>
<dbReference type="SUPFAM" id="SSF53335">
    <property type="entry name" value="S-adenosyl-L-methionine-dependent methyltransferases"/>
    <property type="match status" value="1"/>
</dbReference>
<accession>Q8KBM7</accession>
<sequence>MKGQSKKQEEADDFGKVSFPKLPCPECFRDGVQGTKKSWASAQNLARQPSRVVVVRAITKRYKTMSYTMNAAEFNEKIMKGHFRKIYPVIAAQIVERTGVRSGRCVDLGGGPGMLGVCLAKITSLTVTVVDLMPECVELARENSAEAGVAERVDVVQGVAEALPFDDASIDLVVSRGSIFFWEDQQKGLAEVYRVLRPGGWAWIGGGFGTAELLREIEAAKADDPEWNRKRRERMTQNPPEHFRAILERLGIDGVVEHQEAGTWIIFRKPAEVEA</sequence>
<proteinExistence type="predicted"/>
<evidence type="ECO:0000313" key="3">
    <source>
        <dbReference type="Proteomes" id="UP000001007"/>
    </source>
</evidence>
<evidence type="ECO:0000259" key="1">
    <source>
        <dbReference type="Pfam" id="PF08241"/>
    </source>
</evidence>